<dbReference type="EMBL" id="BEYU01000044">
    <property type="protein sequence ID" value="GBG28571.1"/>
    <property type="molecule type" value="Genomic_DNA"/>
</dbReference>
<evidence type="ECO:0000313" key="1">
    <source>
        <dbReference type="EMBL" id="GBG28571.1"/>
    </source>
</evidence>
<dbReference type="PANTHER" id="PTHR36439:SF1">
    <property type="entry name" value="DUF1697 DOMAIN-CONTAINING PROTEIN"/>
    <property type="match status" value="1"/>
</dbReference>
<protein>
    <recommendedName>
        <fullName evidence="3">DUF1697 domain-containing protein</fullName>
    </recommendedName>
</protein>
<accession>A0A2R5GJW6</accession>
<comment type="caution">
    <text evidence="1">The sequence shown here is derived from an EMBL/GenBank/DDBJ whole genome shotgun (WGS) entry which is preliminary data.</text>
</comment>
<evidence type="ECO:0008006" key="3">
    <source>
        <dbReference type="Google" id="ProtNLM"/>
    </source>
</evidence>
<dbReference type="Gene3D" id="3.30.70.1280">
    <property type="entry name" value="SP0830-like domains"/>
    <property type="match status" value="1"/>
</dbReference>
<name>A0A2R5GJW6_9STRA</name>
<keyword evidence="2" id="KW-1185">Reference proteome</keyword>
<dbReference type="Proteomes" id="UP000241890">
    <property type="component" value="Unassembled WGS sequence"/>
</dbReference>
<reference evidence="1 2" key="1">
    <citation type="submission" date="2017-12" db="EMBL/GenBank/DDBJ databases">
        <title>Sequencing, de novo assembly and annotation of complete genome of a new Thraustochytrid species, strain FCC1311.</title>
        <authorList>
            <person name="Sedici K."/>
            <person name="Godart F."/>
            <person name="Aiese Cigliano R."/>
            <person name="Sanseverino W."/>
            <person name="Barakat M."/>
            <person name="Ortet P."/>
            <person name="Marechal E."/>
            <person name="Cagnac O."/>
            <person name="Amato A."/>
        </authorList>
    </citation>
    <scope>NUCLEOTIDE SEQUENCE [LARGE SCALE GENOMIC DNA]</scope>
</reference>
<dbReference type="InterPro" id="IPR012545">
    <property type="entry name" value="DUF1697"/>
</dbReference>
<sequence length="161" mass="18044">MPMAKLRDVLNKVPEFSKVSTLVQSGNIKLDAPATTSEAVQATLKDLIEEHFGYDVPVMVFTRDELCAINEANPYKEASSADHRKVHVGFFDECPDAERVTALQSQAPFPQNEEFTVLKNCMFLHTPLGYGRAKVNSNFLEKHLDIELTCRNMNTIAKLLS</sequence>
<dbReference type="AlphaFoldDB" id="A0A2R5GJW6"/>
<dbReference type="PANTHER" id="PTHR36439">
    <property type="entry name" value="BLL4334 PROTEIN"/>
    <property type="match status" value="1"/>
</dbReference>
<dbReference type="OrthoDB" id="109291at2759"/>
<dbReference type="Pfam" id="PF08002">
    <property type="entry name" value="DUF1697"/>
    <property type="match status" value="1"/>
</dbReference>
<proteinExistence type="predicted"/>
<evidence type="ECO:0000313" key="2">
    <source>
        <dbReference type="Proteomes" id="UP000241890"/>
    </source>
</evidence>
<dbReference type="InParanoid" id="A0A2R5GJW6"/>
<dbReference type="PIRSF" id="PIRSF008502">
    <property type="entry name" value="UCP008502"/>
    <property type="match status" value="1"/>
</dbReference>
<organism evidence="1 2">
    <name type="scientific">Hondaea fermentalgiana</name>
    <dbReference type="NCBI Taxonomy" id="2315210"/>
    <lineage>
        <taxon>Eukaryota</taxon>
        <taxon>Sar</taxon>
        <taxon>Stramenopiles</taxon>
        <taxon>Bigyra</taxon>
        <taxon>Labyrinthulomycetes</taxon>
        <taxon>Thraustochytrida</taxon>
        <taxon>Thraustochytriidae</taxon>
        <taxon>Hondaea</taxon>
    </lineage>
</organism>
<gene>
    <name evidence="1" type="ORF">FCC1311_047932</name>
</gene>
<dbReference type="SUPFAM" id="SSF160379">
    <property type="entry name" value="SP0830-like"/>
    <property type="match status" value="1"/>
</dbReference>